<dbReference type="AlphaFoldDB" id="A0A239HCE3"/>
<name>A0A239HCE3_9ACTN</name>
<evidence type="ECO:0000313" key="3">
    <source>
        <dbReference type="Proteomes" id="UP000198373"/>
    </source>
</evidence>
<evidence type="ECO:0000313" key="2">
    <source>
        <dbReference type="EMBL" id="SNS78831.1"/>
    </source>
</evidence>
<dbReference type="PROSITE" id="PS51257">
    <property type="entry name" value="PROKAR_LIPOPROTEIN"/>
    <property type="match status" value="1"/>
</dbReference>
<dbReference type="SUPFAM" id="SSF82171">
    <property type="entry name" value="DPP6 N-terminal domain-like"/>
    <property type="match status" value="1"/>
</dbReference>
<keyword evidence="1" id="KW-0732">Signal</keyword>
<feature type="chain" id="PRO_5012308730" description="DNA-binding beta-propeller fold protein YncE" evidence="1">
    <location>
        <begin position="20"/>
        <end position="373"/>
    </location>
</feature>
<dbReference type="EMBL" id="FZOO01000008">
    <property type="protein sequence ID" value="SNS78831.1"/>
    <property type="molecule type" value="Genomic_DNA"/>
</dbReference>
<feature type="signal peptide" evidence="1">
    <location>
        <begin position="1"/>
        <end position="19"/>
    </location>
</feature>
<evidence type="ECO:0008006" key="4">
    <source>
        <dbReference type="Google" id="ProtNLM"/>
    </source>
</evidence>
<accession>A0A239HCE3</accession>
<sequence>MPRVRRTAAVLAVVLAAAACTGGGDDDSPLPRSGPDGGPALLGAVDLDAAVDGDVRLLDLAPDPGGTPVALLVDDGTRGWLVEVGPGDDGPTATTLLEVPAVGDDAELSVLPDGSFLVAGTGPTTGYQLLTVPPDGPAKVTALGQRPDRATTALSPDGRTLYAALTLTAPGPAQLLAVDLAAGVVRTAAPVVPAGTVTALTSRPDGTLAALVETGEGRALLAGYDANLRPVGEPIDLAPDAPVGVPADLDVTADGTVVATAYVSAGRETGRLVTVVDGEVTGSVDLEGVGDSALDVLVSPDGGTALVPQADLLFPAELVVVDLTSGERAATVSLCGGAGVLGDVAAVGADGGLVVTGSCIDGDGPQATAFLVG</sequence>
<proteinExistence type="predicted"/>
<protein>
    <recommendedName>
        <fullName evidence="4">DNA-binding beta-propeller fold protein YncE</fullName>
    </recommendedName>
</protein>
<organism evidence="2 3">
    <name type="scientific">Geodermatophilus pulveris</name>
    <dbReference type="NCBI Taxonomy" id="1564159"/>
    <lineage>
        <taxon>Bacteria</taxon>
        <taxon>Bacillati</taxon>
        <taxon>Actinomycetota</taxon>
        <taxon>Actinomycetes</taxon>
        <taxon>Geodermatophilales</taxon>
        <taxon>Geodermatophilaceae</taxon>
        <taxon>Geodermatophilus</taxon>
    </lineage>
</organism>
<reference evidence="3" key="1">
    <citation type="submission" date="2017-06" db="EMBL/GenBank/DDBJ databases">
        <authorList>
            <person name="Varghese N."/>
            <person name="Submissions S."/>
        </authorList>
    </citation>
    <scope>NUCLEOTIDE SEQUENCE [LARGE SCALE GENOMIC DNA]</scope>
    <source>
        <strain evidence="3">DSM 46839</strain>
    </source>
</reference>
<evidence type="ECO:0000256" key="1">
    <source>
        <dbReference type="SAM" id="SignalP"/>
    </source>
</evidence>
<dbReference type="Gene3D" id="2.120.10.30">
    <property type="entry name" value="TolB, C-terminal domain"/>
    <property type="match status" value="1"/>
</dbReference>
<dbReference type="InterPro" id="IPR011042">
    <property type="entry name" value="6-blade_b-propeller_TolB-like"/>
</dbReference>
<dbReference type="Proteomes" id="UP000198373">
    <property type="component" value="Unassembled WGS sequence"/>
</dbReference>
<keyword evidence="3" id="KW-1185">Reference proteome</keyword>
<gene>
    <name evidence="2" type="ORF">SAMN06893096_10826</name>
</gene>
<dbReference type="RefSeq" id="WP_089306546.1">
    <property type="nucleotide sequence ID" value="NZ_FZOO01000008.1"/>
</dbReference>